<reference evidence="1" key="1">
    <citation type="journal article" date="2023" name="Front. Mar. Sci.">
        <title>A new Merluccius polli reference genome to investigate the effects of global change in West African waters.</title>
        <authorList>
            <person name="Mateo J.L."/>
            <person name="Blanco-Fernandez C."/>
            <person name="Garcia-Vazquez E."/>
            <person name="Machado-Schiaffino G."/>
        </authorList>
    </citation>
    <scope>NUCLEOTIDE SEQUENCE</scope>
    <source>
        <strain evidence="1">C29</strain>
        <tissue evidence="1">Fin</tissue>
    </source>
</reference>
<name>A0AA47NQX8_MERPO</name>
<keyword evidence="2" id="KW-1185">Reference proteome</keyword>
<gene>
    <name evidence="1" type="ORF">N1851_029172</name>
</gene>
<protein>
    <submittedName>
        <fullName evidence="1">Uncharacterized protein</fullName>
    </submittedName>
</protein>
<evidence type="ECO:0000313" key="2">
    <source>
        <dbReference type="Proteomes" id="UP001174136"/>
    </source>
</evidence>
<proteinExistence type="predicted"/>
<evidence type="ECO:0000313" key="1">
    <source>
        <dbReference type="EMBL" id="KAK0135016.1"/>
    </source>
</evidence>
<dbReference type="Proteomes" id="UP001174136">
    <property type="component" value="Unassembled WGS sequence"/>
</dbReference>
<organism evidence="1 2">
    <name type="scientific">Merluccius polli</name>
    <name type="common">Benguela hake</name>
    <name type="synonym">Merluccius cadenati</name>
    <dbReference type="NCBI Taxonomy" id="89951"/>
    <lineage>
        <taxon>Eukaryota</taxon>
        <taxon>Metazoa</taxon>
        <taxon>Chordata</taxon>
        <taxon>Craniata</taxon>
        <taxon>Vertebrata</taxon>
        <taxon>Euteleostomi</taxon>
        <taxon>Actinopterygii</taxon>
        <taxon>Neopterygii</taxon>
        <taxon>Teleostei</taxon>
        <taxon>Neoteleostei</taxon>
        <taxon>Acanthomorphata</taxon>
        <taxon>Zeiogadaria</taxon>
        <taxon>Gadariae</taxon>
        <taxon>Gadiformes</taxon>
        <taxon>Gadoidei</taxon>
        <taxon>Merlucciidae</taxon>
        <taxon>Merluccius</taxon>
    </lineage>
</organism>
<accession>A0AA47NQX8</accession>
<sequence>MARIIAVATREHGDGVEWRRVGRTRIKSSRFGEICHVSGQSSAKHLALGIGNGGAQTAVMKRRLASEPVAVRGHHPMVLRLTPTESPPFGLLEIECLNAKSCVDCSDGKMQSDTMKLKRRHG</sequence>
<comment type="caution">
    <text evidence="1">The sequence shown here is derived from an EMBL/GenBank/DDBJ whole genome shotgun (WGS) entry which is preliminary data.</text>
</comment>
<dbReference type="AlphaFoldDB" id="A0AA47NQX8"/>
<dbReference type="EMBL" id="JAOPHQ010005495">
    <property type="protein sequence ID" value="KAK0135016.1"/>
    <property type="molecule type" value="Genomic_DNA"/>
</dbReference>